<evidence type="ECO:0000313" key="2">
    <source>
        <dbReference type="EMBL" id="KAF6030497.1"/>
    </source>
</evidence>
<organism evidence="2 3">
    <name type="scientific">Bugula neritina</name>
    <name type="common">Brown bryozoan</name>
    <name type="synonym">Sertularia neritina</name>
    <dbReference type="NCBI Taxonomy" id="10212"/>
    <lineage>
        <taxon>Eukaryota</taxon>
        <taxon>Metazoa</taxon>
        <taxon>Spiralia</taxon>
        <taxon>Lophotrochozoa</taxon>
        <taxon>Bryozoa</taxon>
        <taxon>Gymnolaemata</taxon>
        <taxon>Cheilostomatida</taxon>
        <taxon>Flustrina</taxon>
        <taxon>Buguloidea</taxon>
        <taxon>Bugulidae</taxon>
        <taxon>Bugula</taxon>
    </lineage>
</organism>
<evidence type="ECO:0000313" key="1">
    <source>
        <dbReference type="EMBL" id="KAF6019313.1"/>
    </source>
</evidence>
<dbReference type="EMBL" id="VXIV02001701">
    <property type="protein sequence ID" value="KAF6030497.1"/>
    <property type="molecule type" value="Genomic_DNA"/>
</dbReference>
<protein>
    <submittedName>
        <fullName evidence="2">Uncharacterized protein</fullName>
    </submittedName>
</protein>
<dbReference type="Proteomes" id="UP000593567">
    <property type="component" value="Unassembled WGS sequence"/>
</dbReference>
<dbReference type="AlphaFoldDB" id="A0A7J7JX11"/>
<reference evidence="2 3" key="2">
    <citation type="submission" date="2020-06" db="EMBL/GenBank/DDBJ databases">
        <title>Draft genome of Bugula neritina, a colonial animal packing powerful symbionts and potential medicines.</title>
        <authorList>
            <person name="Rayko M."/>
        </authorList>
    </citation>
    <scope>NUCLEOTIDE SEQUENCE [LARGE SCALE GENOMIC DNA]</scope>
    <source>
        <strain evidence="2">Kwan_BN1</strain>
    </source>
</reference>
<reference evidence="2 3" key="1">
    <citation type="submission" date="2019-09" db="EMBL/GenBank/DDBJ databases">
        <authorList>
            <person name="Raiko M."/>
            <person name="Komissarov A."/>
            <person name="Rhodes A."/>
            <person name="Kliver S."/>
            <person name="Lim-Fong G."/>
            <person name="Kwan J."/>
            <person name="O'Brien S.J."/>
            <person name="Lopez J.V."/>
        </authorList>
    </citation>
    <scope>NUCLEOTIDE SEQUENCE [LARGE SCALE GENOMIC DNA]</scope>
    <source>
        <strain evidence="2">Kwan_BN1</strain>
    </source>
</reference>
<proteinExistence type="predicted"/>
<dbReference type="EMBL" id="VXIV02003241">
    <property type="protein sequence ID" value="KAF6019313.1"/>
    <property type="molecule type" value="Genomic_DNA"/>
</dbReference>
<sequence>MSITHVHPNPGYGEYEHHLKRAATNPELLNSSHYAESVNVASTSELSQIKDWSKRVWSARDRCETTYQFQYPEKKLDEHTTSAPTERERIHKPHPPTYFLTNRLHYVPGYHNADARLGKSPYQPDAACGEGERSYRVGLKSKYDGGICDKAVRPYVAQSADYDITKWNRTLPPNDTWMAASSSSNGEC</sequence>
<gene>
    <name evidence="2" type="ORF">EB796_011193</name>
    <name evidence="1" type="ORF">EB796_022402</name>
</gene>
<accession>A0A7J7JX11</accession>
<keyword evidence="3" id="KW-1185">Reference proteome</keyword>
<name>A0A7J7JX11_BUGNE</name>
<dbReference type="OrthoDB" id="9972253at2759"/>
<comment type="caution">
    <text evidence="2">The sequence shown here is derived from an EMBL/GenBank/DDBJ whole genome shotgun (WGS) entry which is preliminary data.</text>
</comment>
<evidence type="ECO:0000313" key="3">
    <source>
        <dbReference type="Proteomes" id="UP000593567"/>
    </source>
</evidence>